<gene>
    <name evidence="1" type="ORF">QAD02_007912</name>
</gene>
<dbReference type="EMBL" id="CM056744">
    <property type="protein sequence ID" value="KAJ8666250.1"/>
    <property type="molecule type" value="Genomic_DNA"/>
</dbReference>
<sequence>MEASGSQENVNTPDHSVLDTLIDLLPFEMNIPGYRFLGPGTKLAERLERGEVGVCPLDDYAREHDIAYANKNANRRKADRVLAERAFSLHGDLDTNENIRLNKSTSLFSYVKPGVHEDIELLVAEINELDSISKHLKFKVARGGYVTVERICTDDTCSALKHTLQISKRLRNILGFDHYVHDIHVNLKEPTVGKFPADANQGLVKRRQLLGNGKSIDLIGNIHSDIFCLNKLLLNGIEVRVRLTRSRDAAFPLMDPSGLVRIHIAEANLSSNCMGQSSSVAYIMASDSDAPDPEIDPVRVEFCEDGHRKLVPMYDVYECETSASHIIPKHWTDFIKDHRYQVKWFYCVTEPTVEMQTNPRHRSLTTATNTEVPRKMKPVEIVKKELRAKEQARKGAAQERAHEEQATAMSLIPAKVANSFKDDSDSDESKLDEHSRTDELSSGSESDFPPSSRITKVSSRSASALVPRVRPCSVQMETLTMHSSTPSVNVDYHADLPTGASSTRFLDDQSFKAGSSGVLMNAGLTLPSNSQLSRTIPAVDRNCSDQSKKGEKSAIEELEDIRRRAAEA</sequence>
<proteinExistence type="predicted"/>
<comment type="caution">
    <text evidence="1">The sequence shown here is derived from an EMBL/GenBank/DDBJ whole genome shotgun (WGS) entry which is preliminary data.</text>
</comment>
<name>A0ACC2N4Z5_9HYME</name>
<accession>A0ACC2N4Z5</accession>
<reference evidence="1" key="1">
    <citation type="submission" date="2023-04" db="EMBL/GenBank/DDBJ databases">
        <title>A chromosome-level genome assembly of the parasitoid wasp Eretmocerus hayati.</title>
        <authorList>
            <person name="Zhong Y."/>
            <person name="Liu S."/>
            <person name="Liu Y."/>
        </authorList>
    </citation>
    <scope>NUCLEOTIDE SEQUENCE</scope>
    <source>
        <strain evidence="1">ZJU_SS_LIU_2023</strain>
    </source>
</reference>
<organism evidence="1 2">
    <name type="scientific">Eretmocerus hayati</name>
    <dbReference type="NCBI Taxonomy" id="131215"/>
    <lineage>
        <taxon>Eukaryota</taxon>
        <taxon>Metazoa</taxon>
        <taxon>Ecdysozoa</taxon>
        <taxon>Arthropoda</taxon>
        <taxon>Hexapoda</taxon>
        <taxon>Insecta</taxon>
        <taxon>Pterygota</taxon>
        <taxon>Neoptera</taxon>
        <taxon>Endopterygota</taxon>
        <taxon>Hymenoptera</taxon>
        <taxon>Apocrita</taxon>
        <taxon>Proctotrupomorpha</taxon>
        <taxon>Chalcidoidea</taxon>
        <taxon>Aphelinidae</taxon>
        <taxon>Aphelininae</taxon>
        <taxon>Eretmocerus</taxon>
    </lineage>
</organism>
<evidence type="ECO:0000313" key="2">
    <source>
        <dbReference type="Proteomes" id="UP001239111"/>
    </source>
</evidence>
<dbReference type="Proteomes" id="UP001239111">
    <property type="component" value="Chromosome 4"/>
</dbReference>
<evidence type="ECO:0000313" key="1">
    <source>
        <dbReference type="EMBL" id="KAJ8666250.1"/>
    </source>
</evidence>
<keyword evidence="2" id="KW-1185">Reference proteome</keyword>
<protein>
    <submittedName>
        <fullName evidence="1">Uncharacterized protein</fullName>
    </submittedName>
</protein>